<organism evidence="1 2">
    <name type="scientific">Etheostoma spectabile</name>
    <name type="common">orangethroat darter</name>
    <dbReference type="NCBI Taxonomy" id="54343"/>
    <lineage>
        <taxon>Eukaryota</taxon>
        <taxon>Metazoa</taxon>
        <taxon>Chordata</taxon>
        <taxon>Craniata</taxon>
        <taxon>Vertebrata</taxon>
        <taxon>Euteleostomi</taxon>
        <taxon>Actinopterygii</taxon>
        <taxon>Neopterygii</taxon>
        <taxon>Teleostei</taxon>
        <taxon>Neoteleostei</taxon>
        <taxon>Acanthomorphata</taxon>
        <taxon>Eupercaria</taxon>
        <taxon>Perciformes</taxon>
        <taxon>Percoidei</taxon>
        <taxon>Percidae</taxon>
        <taxon>Etheostomatinae</taxon>
        <taxon>Etheostoma</taxon>
    </lineage>
</organism>
<reference evidence="1 2" key="1">
    <citation type="submission" date="2019-08" db="EMBL/GenBank/DDBJ databases">
        <title>A chromosome-level genome assembly, high-density linkage maps, and genome scans reveal the genomic architecture of hybrid incompatibilities underlying speciation via character displacement in darters (Percidae: Etheostominae).</title>
        <authorList>
            <person name="Moran R.L."/>
            <person name="Catchen J.M."/>
            <person name="Fuller R.C."/>
        </authorList>
    </citation>
    <scope>NUCLEOTIDE SEQUENCE [LARGE SCALE GENOMIC DNA]</scope>
    <source>
        <strain evidence="1">EspeVRDwgs_2016</strain>
        <tissue evidence="1">Muscle</tissue>
    </source>
</reference>
<name>A0A5J5DK94_9PERO</name>
<proteinExistence type="predicted"/>
<dbReference type="EMBL" id="VOFY01000003">
    <property type="protein sequence ID" value="KAA8593826.1"/>
    <property type="molecule type" value="Genomic_DNA"/>
</dbReference>
<dbReference type="AlphaFoldDB" id="A0A5J5DK94"/>
<protein>
    <submittedName>
        <fullName evidence="1">Uncharacterized protein</fullName>
    </submittedName>
</protein>
<evidence type="ECO:0000313" key="2">
    <source>
        <dbReference type="Proteomes" id="UP000327493"/>
    </source>
</evidence>
<evidence type="ECO:0000313" key="1">
    <source>
        <dbReference type="EMBL" id="KAA8593826.1"/>
    </source>
</evidence>
<dbReference type="Proteomes" id="UP000327493">
    <property type="component" value="Chromosome 3"/>
</dbReference>
<sequence>RPKLAALLLQAAPFPRPDERALRDETHKVSQNTSCLSWSTSITSALESKSAALISDLPSN</sequence>
<keyword evidence="2" id="KW-1185">Reference proteome</keyword>
<comment type="caution">
    <text evidence="1">The sequence shown here is derived from an EMBL/GenBank/DDBJ whole genome shotgun (WGS) entry which is preliminary data.</text>
</comment>
<feature type="non-terminal residue" evidence="1">
    <location>
        <position position="1"/>
    </location>
</feature>
<accession>A0A5J5DK94</accession>
<gene>
    <name evidence="1" type="ORF">FQN60_004660</name>
</gene>